<evidence type="ECO:0000313" key="2">
    <source>
        <dbReference type="EMBL" id="KFD72424.1"/>
    </source>
</evidence>
<organism evidence="1 3">
    <name type="scientific">Trichuris suis</name>
    <name type="common">pig whipworm</name>
    <dbReference type="NCBI Taxonomy" id="68888"/>
    <lineage>
        <taxon>Eukaryota</taxon>
        <taxon>Metazoa</taxon>
        <taxon>Ecdysozoa</taxon>
        <taxon>Nematoda</taxon>
        <taxon>Enoplea</taxon>
        <taxon>Dorylaimia</taxon>
        <taxon>Trichinellida</taxon>
        <taxon>Trichuridae</taxon>
        <taxon>Trichuris</taxon>
    </lineage>
</organism>
<protein>
    <submittedName>
        <fullName evidence="1">Uncharacterized protein</fullName>
    </submittedName>
</protein>
<reference evidence="1 3" key="1">
    <citation type="journal article" date="2014" name="Nat. Genet.">
        <title>Genome and transcriptome of the porcine whipworm Trichuris suis.</title>
        <authorList>
            <person name="Jex A.R."/>
            <person name="Nejsum P."/>
            <person name="Schwarz E.M."/>
            <person name="Hu L."/>
            <person name="Young N.D."/>
            <person name="Hall R.S."/>
            <person name="Korhonen P.K."/>
            <person name="Liao S."/>
            <person name="Thamsborg S."/>
            <person name="Xia J."/>
            <person name="Xu P."/>
            <person name="Wang S."/>
            <person name="Scheerlinck J.P."/>
            <person name="Hofmann A."/>
            <person name="Sternberg P.W."/>
            <person name="Wang J."/>
            <person name="Gasser R.B."/>
        </authorList>
    </citation>
    <scope>NUCLEOTIDE SEQUENCE [LARGE SCALE GENOMIC DNA]</scope>
    <source>
        <strain evidence="2">DCEP-RM93F</strain>
        <strain evidence="1">DCEP-RM93M</strain>
    </source>
</reference>
<evidence type="ECO:0000313" key="1">
    <source>
        <dbReference type="EMBL" id="KFD53711.1"/>
    </source>
</evidence>
<feature type="non-terminal residue" evidence="1">
    <location>
        <position position="1"/>
    </location>
</feature>
<keyword evidence="3" id="KW-1185">Reference proteome</keyword>
<dbReference type="EMBL" id="KL367477">
    <property type="protein sequence ID" value="KFD72424.1"/>
    <property type="molecule type" value="Genomic_DNA"/>
</dbReference>
<evidence type="ECO:0000313" key="3">
    <source>
        <dbReference type="Proteomes" id="UP000030764"/>
    </source>
</evidence>
<dbReference type="Proteomes" id="UP000030764">
    <property type="component" value="Unassembled WGS sequence"/>
</dbReference>
<feature type="non-terminal residue" evidence="1">
    <location>
        <position position="79"/>
    </location>
</feature>
<accession>A0A085M915</accession>
<name>A0A085M915_9BILA</name>
<sequence>NARRIHFSYAFNQCRPFSSLKSTAKALLRRQPSAVTMKTARGRSKRHTISKSSHLFNLTELKCIQPTLMERSFMEAADS</sequence>
<dbReference type="Proteomes" id="UP000030758">
    <property type="component" value="Unassembled WGS sequence"/>
</dbReference>
<dbReference type="AlphaFoldDB" id="A0A085M915"/>
<dbReference type="EMBL" id="KL363214">
    <property type="protein sequence ID" value="KFD53711.1"/>
    <property type="molecule type" value="Genomic_DNA"/>
</dbReference>
<gene>
    <name evidence="1" type="ORF">M513_05416</name>
    <name evidence="2" type="ORF">M514_05416</name>
</gene>
<proteinExistence type="predicted"/>